<comment type="caution">
    <text evidence="11">The sequence shown here is derived from an EMBL/GenBank/DDBJ whole genome shotgun (WGS) entry which is preliminary data.</text>
</comment>
<dbReference type="OrthoDB" id="63267at2759"/>
<evidence type="ECO:0000256" key="5">
    <source>
        <dbReference type="ARBA" id="ARBA00022777"/>
    </source>
</evidence>
<dbReference type="AlphaFoldDB" id="A0A1R1PZE3"/>
<dbReference type="InterPro" id="IPR045270">
    <property type="entry name" value="STKc_AGC"/>
</dbReference>
<feature type="domain" description="Protein kinase" evidence="9">
    <location>
        <begin position="123"/>
        <end position="382"/>
    </location>
</feature>
<evidence type="ECO:0000313" key="12">
    <source>
        <dbReference type="Proteomes" id="UP000188320"/>
    </source>
</evidence>
<dbReference type="Proteomes" id="UP000188320">
    <property type="component" value="Unassembled WGS sequence"/>
</dbReference>
<dbReference type="FunFam" id="1.10.510.10:FF:000008">
    <property type="entry name" value="Non-specific serine/threonine protein kinase"/>
    <property type="match status" value="1"/>
</dbReference>
<dbReference type="PROSITE" id="PS51285">
    <property type="entry name" value="AGC_KINASE_CTER"/>
    <property type="match status" value="1"/>
</dbReference>
<accession>A0A1R1PZE3</accession>
<proteinExistence type="inferred from homology"/>
<evidence type="ECO:0000259" key="10">
    <source>
        <dbReference type="PROSITE" id="PS51285"/>
    </source>
</evidence>
<dbReference type="SMART" id="SM00133">
    <property type="entry name" value="S_TK_X"/>
    <property type="match status" value="1"/>
</dbReference>
<dbReference type="InterPro" id="IPR000719">
    <property type="entry name" value="Prot_kinase_dom"/>
</dbReference>
<dbReference type="SMART" id="SM00220">
    <property type="entry name" value="S_TKc"/>
    <property type="match status" value="1"/>
</dbReference>
<dbReference type="FunFam" id="3.30.200.20:FF:000042">
    <property type="entry name" value="Aurora kinase A"/>
    <property type="match status" value="1"/>
</dbReference>
<evidence type="ECO:0000256" key="8">
    <source>
        <dbReference type="RuleBase" id="RU000304"/>
    </source>
</evidence>
<dbReference type="InterPro" id="IPR017441">
    <property type="entry name" value="Protein_kinase_ATP_BS"/>
</dbReference>
<evidence type="ECO:0000256" key="7">
    <source>
        <dbReference type="PROSITE-ProRule" id="PRU10141"/>
    </source>
</evidence>
<evidence type="ECO:0000313" key="11">
    <source>
        <dbReference type="EMBL" id="OMH86314.1"/>
    </source>
</evidence>
<dbReference type="Gene3D" id="1.10.510.10">
    <property type="entry name" value="Transferase(Phosphotransferase) domain 1"/>
    <property type="match status" value="1"/>
</dbReference>
<dbReference type="InterPro" id="IPR008271">
    <property type="entry name" value="Ser/Thr_kinase_AS"/>
</dbReference>
<keyword evidence="2" id="KW-0597">Phosphoprotein</keyword>
<evidence type="ECO:0000256" key="3">
    <source>
        <dbReference type="ARBA" id="ARBA00022679"/>
    </source>
</evidence>
<dbReference type="GO" id="GO:0004674">
    <property type="term" value="F:protein serine/threonine kinase activity"/>
    <property type="evidence" value="ECO:0007669"/>
    <property type="project" value="UniProtKB-KW"/>
</dbReference>
<dbReference type="InterPro" id="IPR000961">
    <property type="entry name" value="AGC-kinase_C"/>
</dbReference>
<evidence type="ECO:0000259" key="9">
    <source>
        <dbReference type="PROSITE" id="PS50011"/>
    </source>
</evidence>
<evidence type="ECO:0000256" key="4">
    <source>
        <dbReference type="ARBA" id="ARBA00022741"/>
    </source>
</evidence>
<feature type="domain" description="AGC-kinase C-terminal" evidence="10">
    <location>
        <begin position="383"/>
        <end position="493"/>
    </location>
</feature>
<evidence type="ECO:0000256" key="6">
    <source>
        <dbReference type="ARBA" id="ARBA00022840"/>
    </source>
</evidence>
<organism evidence="11 12">
    <name type="scientific">Zancudomyces culisetae</name>
    <name type="common">Gut fungus</name>
    <name type="synonym">Smittium culisetae</name>
    <dbReference type="NCBI Taxonomy" id="1213189"/>
    <lineage>
        <taxon>Eukaryota</taxon>
        <taxon>Fungi</taxon>
        <taxon>Fungi incertae sedis</taxon>
        <taxon>Zoopagomycota</taxon>
        <taxon>Kickxellomycotina</taxon>
        <taxon>Harpellomycetes</taxon>
        <taxon>Harpellales</taxon>
        <taxon>Legeriomycetaceae</taxon>
        <taxon>Zancudomyces</taxon>
    </lineage>
</organism>
<name>A0A1R1PZE3_ZANCU</name>
<gene>
    <name evidence="11" type="ORF">AX774_g206</name>
</gene>
<dbReference type="CDD" id="cd05123">
    <property type="entry name" value="STKc_AGC"/>
    <property type="match status" value="1"/>
</dbReference>
<keyword evidence="4 7" id="KW-0547">Nucleotide-binding</keyword>
<reference evidence="12" key="1">
    <citation type="submission" date="2017-01" db="EMBL/GenBank/DDBJ databases">
        <authorList>
            <person name="Wang Y."/>
            <person name="White M."/>
            <person name="Kvist S."/>
            <person name="Moncalvo J.-M."/>
        </authorList>
    </citation>
    <scope>NUCLEOTIDE SEQUENCE [LARGE SCALE GENOMIC DNA]</scope>
    <source>
        <strain evidence="12">COL-18-3</strain>
    </source>
</reference>
<keyword evidence="1 8" id="KW-0723">Serine/threonine-protein kinase</keyword>
<keyword evidence="3" id="KW-0808">Transferase</keyword>
<dbReference type="Pfam" id="PF00069">
    <property type="entry name" value="Pkinase"/>
    <property type="match status" value="1"/>
</dbReference>
<keyword evidence="6 7" id="KW-0067">ATP-binding</keyword>
<dbReference type="EMBL" id="LSSK01000009">
    <property type="protein sequence ID" value="OMH86314.1"/>
    <property type="molecule type" value="Genomic_DNA"/>
</dbReference>
<evidence type="ECO:0000256" key="2">
    <source>
        <dbReference type="ARBA" id="ARBA00022553"/>
    </source>
</evidence>
<keyword evidence="5 11" id="KW-0418">Kinase</keyword>
<dbReference type="Gene3D" id="3.30.200.20">
    <property type="entry name" value="Phosphorylase Kinase, domain 1"/>
    <property type="match status" value="1"/>
</dbReference>
<keyword evidence="12" id="KW-1185">Reference proteome</keyword>
<evidence type="ECO:0000256" key="1">
    <source>
        <dbReference type="ARBA" id="ARBA00022527"/>
    </source>
</evidence>
<dbReference type="PROSITE" id="PS00108">
    <property type="entry name" value="PROTEIN_KINASE_ST"/>
    <property type="match status" value="1"/>
</dbReference>
<feature type="binding site" evidence="7">
    <location>
        <position position="152"/>
    </location>
    <ligand>
        <name>ATP</name>
        <dbReference type="ChEBI" id="CHEBI:30616"/>
    </ligand>
</feature>
<comment type="similarity">
    <text evidence="8">Belongs to the protein kinase superfamily.</text>
</comment>
<protein>
    <submittedName>
        <fullName evidence="11">Ribosomal protein S6 kinase beta-1</fullName>
    </submittedName>
</protein>
<dbReference type="InterPro" id="IPR011009">
    <property type="entry name" value="Kinase-like_dom_sf"/>
</dbReference>
<dbReference type="PROSITE" id="PS50011">
    <property type="entry name" value="PROTEIN_KINASE_DOM"/>
    <property type="match status" value="1"/>
</dbReference>
<dbReference type="SUPFAM" id="SSF56112">
    <property type="entry name" value="Protein kinase-like (PK-like)"/>
    <property type="match status" value="1"/>
</dbReference>
<sequence>MALFKKRQKKKQTRRRDRIEIEEPIFELEHNIVNISNKLNGLVLDDKKGVEDVEEEYIGGYFSDENEAERNDEGEDKFGTIELKNPELMEIDIERGLQNESVDEDGIVKSSRAPINKVNLGSFSILKLLGVGGYGKVYLVKKNDSQKVYAMKVMKKATIRIHKNQAAFSKTERTILEEVQHPFIVKLYFAFQCEERLYLIIDYISGGELFFHMAKERIFTEAQAVFYIAELTLALGHLHKLGIIYRDLKPENCLLNSLGHLVLTDFGLSKTAIGEGDSTNTFCGTPSYMAPEIFNLDVPYEKSVDWWSLGVLLYEMLTGRVPFFGKSHKQVFDNINKSKIQFPKYISGDSADFIRKLLKKNPQARLGFGVDGLEKVKAHRFFFGSNWKVLIEDPFSIIPPIVPVLNGDDDTSNFDKTFTEAAVSIFNDSSETECGYAQPVGTQNIPIPRNKKNNVMALEDDAGVGSSVSRSAVPDDFFMGFSYVAKSYTSNMG</sequence>
<dbReference type="PANTHER" id="PTHR24351">
    <property type="entry name" value="RIBOSOMAL PROTEIN S6 KINASE"/>
    <property type="match status" value="1"/>
</dbReference>
<dbReference type="GO" id="GO:0005524">
    <property type="term" value="F:ATP binding"/>
    <property type="evidence" value="ECO:0007669"/>
    <property type="project" value="UniProtKB-UniRule"/>
</dbReference>
<dbReference type="PROSITE" id="PS00107">
    <property type="entry name" value="PROTEIN_KINASE_ATP"/>
    <property type="match status" value="1"/>
</dbReference>